<feature type="compositionally biased region" description="Basic and acidic residues" evidence="1">
    <location>
        <begin position="168"/>
        <end position="186"/>
    </location>
</feature>
<dbReference type="PANTHER" id="PTHR22715:SF0">
    <property type="entry name" value="TRANSFORMING GROWTH FACTOR BETA REGULATOR 1"/>
    <property type="match status" value="1"/>
</dbReference>
<dbReference type="Gene3D" id="3.30.160.360">
    <property type="match status" value="1"/>
</dbReference>
<evidence type="ECO:0000256" key="1">
    <source>
        <dbReference type="SAM" id="MobiDB-lite"/>
    </source>
</evidence>
<dbReference type="STRING" id="135208.A0A4Y9ZSY7"/>
<dbReference type="GO" id="GO:0005634">
    <property type="term" value="C:nucleus"/>
    <property type="evidence" value="ECO:0007669"/>
    <property type="project" value="InterPro"/>
</dbReference>
<dbReference type="SMART" id="SM00541">
    <property type="entry name" value="FYRN"/>
    <property type="match status" value="1"/>
</dbReference>
<dbReference type="PROSITE" id="PS51542">
    <property type="entry name" value="FYRN"/>
    <property type="match status" value="1"/>
</dbReference>
<comment type="caution">
    <text evidence="2">The sequence shown here is derived from an EMBL/GenBank/DDBJ whole genome shotgun (WGS) entry which is preliminary data.</text>
</comment>
<dbReference type="GO" id="GO:0051726">
    <property type="term" value="P:regulation of cell cycle"/>
    <property type="evidence" value="ECO:0007669"/>
    <property type="project" value="TreeGrafter"/>
</dbReference>
<organism evidence="2 3">
    <name type="scientific">Hericium alpestre</name>
    <dbReference type="NCBI Taxonomy" id="135208"/>
    <lineage>
        <taxon>Eukaryota</taxon>
        <taxon>Fungi</taxon>
        <taxon>Dikarya</taxon>
        <taxon>Basidiomycota</taxon>
        <taxon>Agaricomycotina</taxon>
        <taxon>Agaricomycetes</taxon>
        <taxon>Russulales</taxon>
        <taxon>Hericiaceae</taxon>
        <taxon>Hericium</taxon>
    </lineage>
</organism>
<dbReference type="PANTHER" id="PTHR22715">
    <property type="entry name" value="TRANSFORMING GROWTH FACTOR BETA REGULATED GENE 1"/>
    <property type="match status" value="1"/>
</dbReference>
<dbReference type="Proteomes" id="UP000298061">
    <property type="component" value="Unassembled WGS sequence"/>
</dbReference>
<feature type="region of interest" description="Disordered" evidence="1">
    <location>
        <begin position="63"/>
        <end position="83"/>
    </location>
</feature>
<evidence type="ECO:0000313" key="3">
    <source>
        <dbReference type="Proteomes" id="UP000298061"/>
    </source>
</evidence>
<feature type="region of interest" description="Disordered" evidence="1">
    <location>
        <begin position="1"/>
        <end position="49"/>
    </location>
</feature>
<feature type="region of interest" description="Disordered" evidence="1">
    <location>
        <begin position="145"/>
        <end position="266"/>
    </location>
</feature>
<dbReference type="EMBL" id="SFCI01001158">
    <property type="protein sequence ID" value="TFY76598.1"/>
    <property type="molecule type" value="Genomic_DNA"/>
</dbReference>
<accession>A0A4Y9ZSY7</accession>
<protein>
    <submittedName>
        <fullName evidence="2">Uncharacterized protein</fullName>
    </submittedName>
</protein>
<evidence type="ECO:0000313" key="2">
    <source>
        <dbReference type="EMBL" id="TFY76598.1"/>
    </source>
</evidence>
<feature type="region of interest" description="Disordered" evidence="1">
    <location>
        <begin position="101"/>
        <end position="127"/>
    </location>
</feature>
<dbReference type="Pfam" id="PF05964">
    <property type="entry name" value="FYRN"/>
    <property type="match status" value="1"/>
</dbReference>
<gene>
    <name evidence="2" type="ORF">EWM64_g7415</name>
</gene>
<reference evidence="2 3" key="1">
    <citation type="submission" date="2019-02" db="EMBL/GenBank/DDBJ databases">
        <title>Genome sequencing of the rare red list fungi Hericium alpestre (H. flagellum).</title>
        <authorList>
            <person name="Buettner E."/>
            <person name="Kellner H."/>
        </authorList>
    </citation>
    <scope>NUCLEOTIDE SEQUENCE [LARGE SCALE GENOMIC DNA]</scope>
    <source>
        <strain evidence="2 3">DSM 108284</strain>
    </source>
</reference>
<dbReference type="OrthoDB" id="285793at2759"/>
<name>A0A4Y9ZSY7_9AGAM</name>
<dbReference type="AlphaFoldDB" id="A0A4Y9ZSY7"/>
<dbReference type="InterPro" id="IPR040092">
    <property type="entry name" value="TBRG1"/>
</dbReference>
<dbReference type="InterPro" id="IPR003888">
    <property type="entry name" value="FYrich_N"/>
</dbReference>
<feature type="compositionally biased region" description="Pro residues" evidence="1">
    <location>
        <begin position="240"/>
        <end position="251"/>
    </location>
</feature>
<keyword evidence="3" id="KW-1185">Reference proteome</keyword>
<sequence>MSRRAPSMMPPPPLERDVVMGPPPLPGQAPLATSISQNSPSKDSRENVEKYYKLKRKYFDLEEKHKEMEDELRRSGERNLRMNQERGALLDRILELESLTNGASSNQADPHAPLQPPSTAFPRSLISTRAQTAFASNLREAVEELDTEDTSVDPLLTSRHVGPQARKRREEEMKERAEEEAREARKTSKRKGGPSGAISGKGKDIGAPLTFAPGPSPSGPSGGTSQTLVSTSGKRIRIKPPAPAQAPPNLPPLSSHPGSEGHHTSQFVHNAGIPISLPPAGSPGSPLSSLPSDGGDHYMEYMMSINSSNPSDIQRHAKPKRLKAHTVTSKSYSIPTVPRDRKNRPLLPLNVGIMTVISLGEVCMREHFHTERYIFPVGYEVTRRYLSARDPNAEVVYHCTILDGGDGPKFQIVANDMPDKPIIAGTATGAWSVVNTIKHLIQELPNADRLKDYVWQHFTEGG</sequence>
<feature type="region of interest" description="Disordered" evidence="1">
    <location>
        <begin position="319"/>
        <end position="339"/>
    </location>
</feature>
<proteinExistence type="predicted"/>